<proteinExistence type="predicted"/>
<keyword evidence="2" id="KW-1185">Reference proteome</keyword>
<accession>A0ABW4NI64</accession>
<dbReference type="EMBL" id="JBHUFC010000023">
    <property type="protein sequence ID" value="MFD1789538.1"/>
    <property type="molecule type" value="Genomic_DNA"/>
</dbReference>
<reference evidence="2" key="1">
    <citation type="journal article" date="2019" name="Int. J. Syst. Evol. Microbiol.">
        <title>The Global Catalogue of Microorganisms (GCM) 10K type strain sequencing project: providing services to taxonomists for standard genome sequencing and annotation.</title>
        <authorList>
            <consortium name="The Broad Institute Genomics Platform"/>
            <consortium name="The Broad Institute Genome Sequencing Center for Infectious Disease"/>
            <person name="Wu L."/>
            <person name="Ma J."/>
        </authorList>
    </citation>
    <scope>NUCLEOTIDE SEQUENCE [LARGE SCALE GENOMIC DNA]</scope>
    <source>
        <strain evidence="2">Q85</strain>
    </source>
</reference>
<gene>
    <name evidence="1" type="ORF">ACFSC3_18450</name>
</gene>
<evidence type="ECO:0000313" key="1">
    <source>
        <dbReference type="EMBL" id="MFD1789538.1"/>
    </source>
</evidence>
<dbReference type="RefSeq" id="WP_066488098.1">
    <property type="nucleotide sequence ID" value="NZ_JBHUFC010000023.1"/>
</dbReference>
<organism evidence="1 2">
    <name type="scientific">Sphingomonas floccifaciens</name>
    <dbReference type="NCBI Taxonomy" id="1844115"/>
    <lineage>
        <taxon>Bacteria</taxon>
        <taxon>Pseudomonadati</taxon>
        <taxon>Pseudomonadota</taxon>
        <taxon>Alphaproteobacteria</taxon>
        <taxon>Sphingomonadales</taxon>
        <taxon>Sphingomonadaceae</taxon>
        <taxon>Sphingomonas</taxon>
    </lineage>
</organism>
<protein>
    <submittedName>
        <fullName evidence="1">Uncharacterized protein</fullName>
    </submittedName>
</protein>
<dbReference type="Proteomes" id="UP001597283">
    <property type="component" value="Unassembled WGS sequence"/>
</dbReference>
<comment type="caution">
    <text evidence="1">The sequence shown here is derived from an EMBL/GenBank/DDBJ whole genome shotgun (WGS) entry which is preliminary data.</text>
</comment>
<evidence type="ECO:0000313" key="2">
    <source>
        <dbReference type="Proteomes" id="UP001597283"/>
    </source>
</evidence>
<name>A0ABW4NI64_9SPHN</name>
<sequence length="292" mass="31746">MANDITPLSDDALIAAVERELADARDARETALVQTAVLDAEQAALGYHPNYTAYVHGGMLAERGFDSQHILSVLGFHTLDWRDAILRLGASGSPDDGEVDLLGRLHRVCASDPMLEVAGECLLLDLGLLKQGRIDPFWLKRPKLGLGQAAKVFGLAPGHADGHRGLYDLTAAAKRCLFDDAATGQSDRRFGALLLPAIIAGGAPLAAGGAAAFHRDGEARYRDDCRRFAEHQRRDPSRRWRWKPALSRQGHLAVTTARQTDVAVPIERTRGHAANWLADHDANLRFSRGDEA</sequence>